<comment type="function">
    <text evidence="5">Part of the ABC transporter complex HmuTUV involved in hemin import. Responsible for energy coupling to the transport system.</text>
</comment>
<dbReference type="SUPFAM" id="SSF52540">
    <property type="entry name" value="P-loop containing nucleoside triphosphate hydrolases"/>
    <property type="match status" value="1"/>
</dbReference>
<evidence type="ECO:0000256" key="4">
    <source>
        <dbReference type="ARBA" id="ARBA00022967"/>
    </source>
</evidence>
<evidence type="ECO:0000256" key="1">
    <source>
        <dbReference type="ARBA" id="ARBA00022448"/>
    </source>
</evidence>
<protein>
    <submittedName>
        <fullName evidence="7">Heme ABC transporter ATP-binding protein</fullName>
    </submittedName>
</protein>
<evidence type="ECO:0000313" key="8">
    <source>
        <dbReference type="Proteomes" id="UP001500631"/>
    </source>
</evidence>
<dbReference type="Proteomes" id="UP001500631">
    <property type="component" value="Unassembled WGS sequence"/>
</dbReference>
<dbReference type="InterPro" id="IPR027417">
    <property type="entry name" value="P-loop_NTPase"/>
</dbReference>
<comment type="caution">
    <text evidence="7">The sequence shown here is derived from an EMBL/GenBank/DDBJ whole genome shotgun (WGS) entry which is preliminary data.</text>
</comment>
<organism evidence="7 8">
    <name type="scientific">Wohlfahrtiimonas larvae</name>
    <dbReference type="NCBI Taxonomy" id="1157986"/>
    <lineage>
        <taxon>Bacteria</taxon>
        <taxon>Pseudomonadati</taxon>
        <taxon>Pseudomonadota</taxon>
        <taxon>Gammaproteobacteria</taxon>
        <taxon>Cardiobacteriales</taxon>
        <taxon>Ignatzschineriaceae</taxon>
        <taxon>Wohlfahrtiimonas</taxon>
    </lineage>
</organism>
<evidence type="ECO:0000256" key="2">
    <source>
        <dbReference type="ARBA" id="ARBA00022741"/>
    </source>
</evidence>
<proteinExistence type="predicted"/>
<reference evidence="8" key="1">
    <citation type="journal article" date="2019" name="Int. J. Syst. Evol. Microbiol.">
        <title>The Global Catalogue of Microorganisms (GCM) 10K type strain sequencing project: providing services to taxonomists for standard genome sequencing and annotation.</title>
        <authorList>
            <consortium name="The Broad Institute Genomics Platform"/>
            <consortium name="The Broad Institute Genome Sequencing Center for Infectious Disease"/>
            <person name="Wu L."/>
            <person name="Ma J."/>
        </authorList>
    </citation>
    <scope>NUCLEOTIDE SEQUENCE [LARGE SCALE GENOMIC DNA]</scope>
    <source>
        <strain evidence="8">JCM 18424</strain>
    </source>
</reference>
<dbReference type="SMART" id="SM00382">
    <property type="entry name" value="AAA"/>
    <property type="match status" value="1"/>
</dbReference>
<sequence length="269" mass="30514">MFTLKNISYTIKIRKGDRTLVNVPELRIPKHKFTALIGPNGAGKTTLLNMLSGDEQPTTGEIRFDDYLLQDYTIAELAQKRCVLPQLQHIPFAINVMAVLSMGLMPHGVSYRHEGAHNVMMEVAEHLQLTHLLDRTYQVLSGGEQHRTQIGRVLVQALFELETCGEDRLLLLDEPFNHLDLYHQKHLLKYFKTLQEKGITIVCVMHDLNQALHAADQCVVLKQGELHGVYDSQSLKDGRILGEVFNIPFVELTNQDHPNAHSLSIFGYE</sequence>
<evidence type="ECO:0000259" key="6">
    <source>
        <dbReference type="PROSITE" id="PS50893"/>
    </source>
</evidence>
<evidence type="ECO:0000256" key="5">
    <source>
        <dbReference type="ARBA" id="ARBA00037066"/>
    </source>
</evidence>
<feature type="domain" description="ABC transporter" evidence="6">
    <location>
        <begin position="2"/>
        <end position="248"/>
    </location>
</feature>
<dbReference type="PANTHER" id="PTHR42794">
    <property type="entry name" value="HEMIN IMPORT ATP-BINDING PROTEIN HMUV"/>
    <property type="match status" value="1"/>
</dbReference>
<evidence type="ECO:0000313" key="7">
    <source>
        <dbReference type="EMBL" id="GAA5101085.1"/>
    </source>
</evidence>
<dbReference type="Gene3D" id="3.40.50.300">
    <property type="entry name" value="P-loop containing nucleotide triphosphate hydrolases"/>
    <property type="match status" value="1"/>
</dbReference>
<name>A0ABP9MZ76_9GAMM</name>
<keyword evidence="2" id="KW-0547">Nucleotide-binding</keyword>
<keyword evidence="8" id="KW-1185">Reference proteome</keyword>
<dbReference type="PANTHER" id="PTHR42794:SF1">
    <property type="entry name" value="HEMIN IMPORT ATP-BINDING PROTEIN HMUV"/>
    <property type="match status" value="1"/>
</dbReference>
<dbReference type="InterPro" id="IPR003439">
    <property type="entry name" value="ABC_transporter-like_ATP-bd"/>
</dbReference>
<dbReference type="InterPro" id="IPR003593">
    <property type="entry name" value="AAA+_ATPase"/>
</dbReference>
<keyword evidence="3 7" id="KW-0067">ATP-binding</keyword>
<keyword evidence="4" id="KW-1278">Translocase</keyword>
<dbReference type="CDD" id="cd03214">
    <property type="entry name" value="ABC_Iron-Siderophores_B12_Hemin"/>
    <property type="match status" value="1"/>
</dbReference>
<dbReference type="PROSITE" id="PS50893">
    <property type="entry name" value="ABC_TRANSPORTER_2"/>
    <property type="match status" value="1"/>
</dbReference>
<accession>A0ABP9MZ76</accession>
<dbReference type="EMBL" id="BAABKE010000005">
    <property type="protein sequence ID" value="GAA5101085.1"/>
    <property type="molecule type" value="Genomic_DNA"/>
</dbReference>
<dbReference type="Pfam" id="PF00005">
    <property type="entry name" value="ABC_tran"/>
    <property type="match status" value="1"/>
</dbReference>
<evidence type="ECO:0000256" key="3">
    <source>
        <dbReference type="ARBA" id="ARBA00022840"/>
    </source>
</evidence>
<gene>
    <name evidence="7" type="ORF">GCM10023338_16490</name>
</gene>
<dbReference type="GO" id="GO:0005524">
    <property type="term" value="F:ATP binding"/>
    <property type="evidence" value="ECO:0007669"/>
    <property type="project" value="UniProtKB-KW"/>
</dbReference>
<keyword evidence="1" id="KW-0813">Transport</keyword>